<dbReference type="Gene3D" id="3.60.40.10">
    <property type="entry name" value="PPM-type phosphatase domain"/>
    <property type="match status" value="1"/>
</dbReference>
<dbReference type="GeneTree" id="ENSGT00940000155672"/>
<dbReference type="InterPro" id="IPR036457">
    <property type="entry name" value="PPM-type-like_dom_sf"/>
</dbReference>
<reference evidence="3" key="1">
    <citation type="submission" date="2025-08" db="UniProtKB">
        <authorList>
            <consortium name="Ensembl"/>
        </authorList>
    </citation>
    <scope>IDENTIFICATION</scope>
</reference>
<feature type="region of interest" description="Disordered" evidence="1">
    <location>
        <begin position="1"/>
        <end position="57"/>
    </location>
</feature>
<organism evidence="3 4">
    <name type="scientific">Eptatretus burgeri</name>
    <name type="common">Inshore hagfish</name>
    <dbReference type="NCBI Taxonomy" id="7764"/>
    <lineage>
        <taxon>Eukaryota</taxon>
        <taxon>Metazoa</taxon>
        <taxon>Chordata</taxon>
        <taxon>Craniata</taxon>
        <taxon>Vertebrata</taxon>
        <taxon>Cyclostomata</taxon>
        <taxon>Myxini</taxon>
        <taxon>Myxiniformes</taxon>
        <taxon>Myxinidae</taxon>
        <taxon>Eptatretinae</taxon>
        <taxon>Eptatretus</taxon>
    </lineage>
</organism>
<evidence type="ECO:0000313" key="4">
    <source>
        <dbReference type="Proteomes" id="UP000694388"/>
    </source>
</evidence>
<dbReference type="Proteomes" id="UP000694388">
    <property type="component" value="Unplaced"/>
</dbReference>
<dbReference type="InterPro" id="IPR015655">
    <property type="entry name" value="PP2C"/>
</dbReference>
<dbReference type="Pfam" id="PF00481">
    <property type="entry name" value="PP2C"/>
    <property type="match status" value="1"/>
</dbReference>
<evidence type="ECO:0000256" key="1">
    <source>
        <dbReference type="SAM" id="MobiDB-lite"/>
    </source>
</evidence>
<dbReference type="Ensembl" id="ENSEBUT00000011016.1">
    <property type="protein sequence ID" value="ENSEBUP00000010468.1"/>
    <property type="gene ID" value="ENSEBUG00000006745.1"/>
</dbReference>
<evidence type="ECO:0000259" key="2">
    <source>
        <dbReference type="PROSITE" id="PS51746"/>
    </source>
</evidence>
<dbReference type="GO" id="GO:0004722">
    <property type="term" value="F:protein serine/threonine phosphatase activity"/>
    <property type="evidence" value="ECO:0007669"/>
    <property type="project" value="InterPro"/>
</dbReference>
<reference evidence="3" key="2">
    <citation type="submission" date="2025-09" db="UniProtKB">
        <authorList>
            <consortium name="Ensembl"/>
        </authorList>
    </citation>
    <scope>IDENTIFICATION</scope>
</reference>
<dbReference type="InterPro" id="IPR001932">
    <property type="entry name" value="PPM-type_phosphatase-like_dom"/>
</dbReference>
<dbReference type="PANTHER" id="PTHR47992">
    <property type="entry name" value="PROTEIN PHOSPHATASE"/>
    <property type="match status" value="1"/>
</dbReference>
<sequence length="619" mass="69507">MKKKKKKRRRMMRKKKKKKKKRRMMRKKKKKRKKKQKKKKKKRRRRGGRRRVRRRRRRVRFVNMASPGSICVQASAAACRGARRHMEDAALLTRDEQFACFAVFDGHGGREAAAFARNNLWRIVQRQPKFHSHDSEKVCGAIRDAFLICHRAMWKKHPEWPCTVSGLPSTAGTTASMVILHGRRMYVAHVGDSGVVLGVRTARGVLHAVPLTEDHKPDAPQERERIEALGGSVVNKAGVERVVWKRPRLSHRGPVRRSTTIDHVPFLAVTRALGDLWSYNFERSAFIVSPEPDVSVHEIDPQKHTCIILASDGVWNVMSPRDAILVCQELGGNIPSSAALLVSKAIDCWKQRCLRADNTSAVVVQLFPPGPAQISRSNVVLHSPPTWDLGRNCGDEVHEVCLALSLCGNEEQQATCSSIPAAPAHNLEGSTSKPSPSEVDKLLQTALDVKVHPLEVSGEKEQRDSTLDSESVDGEKLCVSLLAGSLSGPSRVFGKLPVQTSTMQTNSQFDRKDFTRGFSRHGQKVDEAGSAGPRDNRVLKRKKDFEKSGEVSAPENSDPIKLRLLRKRLRIINCSGSRTPQGREALRGQNIRSRLRVIYFACHKVLDYLSTGLHCEWMQ</sequence>
<feature type="domain" description="PPM-type phosphatase" evidence="2">
    <location>
        <begin position="73"/>
        <end position="366"/>
    </location>
</feature>
<keyword evidence="4" id="KW-1185">Reference proteome</keyword>
<dbReference type="PROSITE" id="PS51746">
    <property type="entry name" value="PPM_2"/>
    <property type="match status" value="1"/>
</dbReference>
<dbReference type="AlphaFoldDB" id="A0A8C4Q5T6"/>
<dbReference type="SUPFAM" id="SSF81606">
    <property type="entry name" value="PP2C-like"/>
    <property type="match status" value="1"/>
</dbReference>
<name>A0A8C4Q5T6_EPTBU</name>
<proteinExistence type="predicted"/>
<accession>A0A8C4Q5T6</accession>
<dbReference type="SMART" id="SM00332">
    <property type="entry name" value="PP2Cc"/>
    <property type="match status" value="1"/>
</dbReference>
<dbReference type="CDD" id="cd00143">
    <property type="entry name" value="PP2Cc"/>
    <property type="match status" value="1"/>
</dbReference>
<evidence type="ECO:0000313" key="3">
    <source>
        <dbReference type="Ensembl" id="ENSEBUP00000010468.1"/>
    </source>
</evidence>
<protein>
    <submittedName>
        <fullName evidence="3">Protein phosphatase, Mg2+/Mn2+ dependent, 1Db</fullName>
    </submittedName>
</protein>